<reference evidence="7" key="1">
    <citation type="submission" date="2019-03" db="EMBL/GenBank/DDBJ databases">
        <title>Single cell metagenomics reveals metabolic interactions within the superorganism composed of flagellate Streblomastix strix and complex community of Bacteroidetes bacteria on its surface.</title>
        <authorList>
            <person name="Treitli S.C."/>
            <person name="Kolisko M."/>
            <person name="Husnik F."/>
            <person name="Keeling P."/>
            <person name="Hampl V."/>
        </authorList>
    </citation>
    <scope>NUCLEOTIDE SEQUENCE</scope>
    <source>
        <strain evidence="7">STM</strain>
    </source>
</reference>
<dbReference type="InterPro" id="IPR033985">
    <property type="entry name" value="SusD-like_N"/>
</dbReference>
<comment type="caution">
    <text evidence="7">The sequence shown here is derived from an EMBL/GenBank/DDBJ whole genome shotgun (WGS) entry which is preliminary data.</text>
</comment>
<evidence type="ECO:0000256" key="1">
    <source>
        <dbReference type="ARBA" id="ARBA00004442"/>
    </source>
</evidence>
<dbReference type="SUPFAM" id="SSF48452">
    <property type="entry name" value="TPR-like"/>
    <property type="match status" value="1"/>
</dbReference>
<dbReference type="Pfam" id="PF07980">
    <property type="entry name" value="SusD_RagB"/>
    <property type="match status" value="1"/>
</dbReference>
<dbReference type="InterPro" id="IPR012944">
    <property type="entry name" value="SusD_RagB_dom"/>
</dbReference>
<dbReference type="AlphaFoldDB" id="A0A5J4SQZ1"/>
<evidence type="ECO:0000259" key="5">
    <source>
        <dbReference type="Pfam" id="PF07980"/>
    </source>
</evidence>
<evidence type="ECO:0000259" key="6">
    <source>
        <dbReference type="Pfam" id="PF14322"/>
    </source>
</evidence>
<name>A0A5J4SQZ1_9ZZZZ</name>
<feature type="domain" description="SusD-like N-terminal" evidence="6">
    <location>
        <begin position="66"/>
        <end position="218"/>
    </location>
</feature>
<proteinExistence type="predicted"/>
<evidence type="ECO:0000256" key="2">
    <source>
        <dbReference type="ARBA" id="ARBA00022729"/>
    </source>
</evidence>
<dbReference type="InterPro" id="IPR011990">
    <property type="entry name" value="TPR-like_helical_dom_sf"/>
</dbReference>
<dbReference type="Pfam" id="PF14322">
    <property type="entry name" value="SusD-like_3"/>
    <property type="match status" value="1"/>
</dbReference>
<dbReference type="Gene3D" id="1.25.40.390">
    <property type="match status" value="1"/>
</dbReference>
<evidence type="ECO:0000256" key="4">
    <source>
        <dbReference type="ARBA" id="ARBA00023237"/>
    </source>
</evidence>
<comment type="subcellular location">
    <subcellularLocation>
        <location evidence="1">Cell outer membrane</location>
    </subcellularLocation>
</comment>
<dbReference type="EMBL" id="SNRY01000068">
    <property type="protein sequence ID" value="KAA6348427.1"/>
    <property type="molecule type" value="Genomic_DNA"/>
</dbReference>
<dbReference type="GO" id="GO:0009279">
    <property type="term" value="C:cell outer membrane"/>
    <property type="evidence" value="ECO:0007669"/>
    <property type="project" value="UniProtKB-SubCell"/>
</dbReference>
<evidence type="ECO:0000256" key="3">
    <source>
        <dbReference type="ARBA" id="ARBA00023136"/>
    </source>
</evidence>
<gene>
    <name evidence="7" type="ORF">EZS27_004119</name>
</gene>
<keyword evidence="3" id="KW-0472">Membrane</keyword>
<evidence type="ECO:0000313" key="7">
    <source>
        <dbReference type="EMBL" id="KAA6348427.1"/>
    </source>
</evidence>
<dbReference type="PROSITE" id="PS51257">
    <property type="entry name" value="PROKAR_LIPOPROTEIN"/>
    <property type="match status" value="1"/>
</dbReference>
<organism evidence="7">
    <name type="scientific">termite gut metagenome</name>
    <dbReference type="NCBI Taxonomy" id="433724"/>
    <lineage>
        <taxon>unclassified sequences</taxon>
        <taxon>metagenomes</taxon>
        <taxon>organismal metagenomes</taxon>
    </lineage>
</organism>
<keyword evidence="2" id="KW-0732">Signal</keyword>
<dbReference type="CDD" id="cd08977">
    <property type="entry name" value="SusD"/>
    <property type="match status" value="1"/>
</dbReference>
<keyword evidence="4" id="KW-0998">Cell outer membrane</keyword>
<accession>A0A5J4SQZ1</accession>
<sequence>MIKKQLYKVFVIASLTAGLSSCDGDLLETIPNDRISTAIFWKTPDDALLAVNSLYNDLEGSIFLYDALTDIAHVNQPFNINAYIEQGNYDALNTTVYNQWANAYKGIAAVNYFLENVEKVSFPDDNLLKRYKAEAKVLRAYQYIKLVTLYGDVPLVRETLTLEASRKITRTPASEVWNFIDQELEEVTTNNWLPDAYDAKNQGRITKWAAWGLKARAALYAGNYRKAAEAANQIIGSNKFSLYPNYEKLFSYAAENNSEILLDKQYINSNNVFESLGPYSQKNAQSSYVPTKALVDLYQTADGKDIKDEGSGYNSDHPYDNRDSRLYFSIFLDGDILPNGNVFHPAPNSGTPDAVGVTYIASTTGFNIKKYVNNEDYANPSNSGINIILLRYAEILLTYTEAKIELHEIDQSVYNALNLVRNSRVDVKLPSVASHTEEELREIVRRERTVELAFEGLHLADIRRWRTGERVIPGSIFGITYTDNTGIIRVVQTSTTRAFNPERDYLWPVPQKERDLNPNLTQNNKWGN</sequence>
<feature type="domain" description="RagB/SusD" evidence="5">
    <location>
        <begin position="263"/>
        <end position="526"/>
    </location>
</feature>
<protein>
    <submittedName>
        <fullName evidence="7">RagB/SusD family nutrient uptake outer membrane protein</fullName>
    </submittedName>
</protein>